<reference evidence="1" key="2">
    <citation type="journal article" date="2015" name="Fish Shellfish Immunol.">
        <title>Early steps in the European eel (Anguilla anguilla)-Vibrio vulnificus interaction in the gills: Role of the RtxA13 toxin.</title>
        <authorList>
            <person name="Callol A."/>
            <person name="Pajuelo D."/>
            <person name="Ebbesson L."/>
            <person name="Teles M."/>
            <person name="MacKenzie S."/>
            <person name="Amaro C."/>
        </authorList>
    </citation>
    <scope>NUCLEOTIDE SEQUENCE</scope>
</reference>
<organism evidence="1">
    <name type="scientific">Anguilla anguilla</name>
    <name type="common">European freshwater eel</name>
    <name type="synonym">Muraena anguilla</name>
    <dbReference type="NCBI Taxonomy" id="7936"/>
    <lineage>
        <taxon>Eukaryota</taxon>
        <taxon>Metazoa</taxon>
        <taxon>Chordata</taxon>
        <taxon>Craniata</taxon>
        <taxon>Vertebrata</taxon>
        <taxon>Euteleostomi</taxon>
        <taxon>Actinopterygii</taxon>
        <taxon>Neopterygii</taxon>
        <taxon>Teleostei</taxon>
        <taxon>Anguilliformes</taxon>
        <taxon>Anguillidae</taxon>
        <taxon>Anguilla</taxon>
    </lineage>
</organism>
<protein>
    <submittedName>
        <fullName evidence="1">Uncharacterized protein</fullName>
    </submittedName>
</protein>
<reference evidence="1" key="1">
    <citation type="submission" date="2014-11" db="EMBL/GenBank/DDBJ databases">
        <authorList>
            <person name="Amaro Gonzalez C."/>
        </authorList>
    </citation>
    <scope>NUCLEOTIDE SEQUENCE</scope>
</reference>
<evidence type="ECO:0000313" key="1">
    <source>
        <dbReference type="EMBL" id="JAH81770.1"/>
    </source>
</evidence>
<name>A0A0E9VWV9_ANGAN</name>
<sequence>MPAFSVLPDQTDSGLILITHQYASLIT</sequence>
<proteinExistence type="predicted"/>
<dbReference type="AlphaFoldDB" id="A0A0E9VWV9"/>
<accession>A0A0E9VWV9</accession>
<dbReference type="EMBL" id="GBXM01026807">
    <property type="protein sequence ID" value="JAH81770.1"/>
    <property type="molecule type" value="Transcribed_RNA"/>
</dbReference>